<accession>A0A328ARZ1</accession>
<dbReference type="EMBL" id="QFYQ01000001">
    <property type="protein sequence ID" value="RAK56294.1"/>
    <property type="molecule type" value="Genomic_DNA"/>
</dbReference>
<proteinExistence type="predicted"/>
<comment type="caution">
    <text evidence="1">The sequence shown here is derived from an EMBL/GenBank/DDBJ whole genome shotgun (WGS) entry which is preliminary data.</text>
</comment>
<reference evidence="2" key="1">
    <citation type="submission" date="2018-05" db="EMBL/GenBank/DDBJ databases">
        <authorList>
            <person name="Li X."/>
        </authorList>
    </citation>
    <scope>NUCLEOTIDE SEQUENCE [LARGE SCALE GENOMIC DNA]</scope>
    <source>
        <strain evidence="2">LX32</strain>
    </source>
</reference>
<dbReference type="NCBIfam" id="TIGR01053">
    <property type="entry name" value="LSD1"/>
    <property type="match status" value="1"/>
</dbReference>
<evidence type="ECO:0000313" key="1">
    <source>
        <dbReference type="EMBL" id="RAK56294.1"/>
    </source>
</evidence>
<name>A0A328ARZ1_9CAUL</name>
<organism evidence="1 2">
    <name type="scientific">Phenylobacterium soli</name>
    <dbReference type="NCBI Taxonomy" id="2170551"/>
    <lineage>
        <taxon>Bacteria</taxon>
        <taxon>Pseudomonadati</taxon>
        <taxon>Pseudomonadota</taxon>
        <taxon>Alphaproteobacteria</taxon>
        <taxon>Caulobacterales</taxon>
        <taxon>Caulobacteraceae</taxon>
        <taxon>Phenylobacterium</taxon>
    </lineage>
</organism>
<sequence length="14" mass="1591">MTCGSCRKLLLLRP</sequence>
<evidence type="ECO:0000313" key="2">
    <source>
        <dbReference type="Proteomes" id="UP000249254"/>
    </source>
</evidence>
<protein>
    <submittedName>
        <fullName evidence="1">Uncharacterized protein</fullName>
    </submittedName>
</protein>
<gene>
    <name evidence="1" type="ORF">DJ017_09835</name>
</gene>
<dbReference type="Proteomes" id="UP000249254">
    <property type="component" value="Unassembled WGS sequence"/>
</dbReference>
<keyword evidence="2" id="KW-1185">Reference proteome</keyword>